<feature type="region of interest" description="Disordered" evidence="1">
    <location>
        <begin position="16"/>
        <end position="37"/>
    </location>
</feature>
<evidence type="ECO:0000313" key="2">
    <source>
        <dbReference type="EMBL" id="CAB1456698.1"/>
    </source>
</evidence>
<keyword evidence="3" id="KW-1185">Reference proteome</keyword>
<protein>
    <submittedName>
        <fullName evidence="2">Uncharacterized protein</fullName>
    </submittedName>
</protein>
<sequence length="114" mass="12708">MWCDTWRVFIHIVRGTPQNPNPSSPSPLPSPPLLSSHDRQTDPVICVTAILLPTVALTPPAWASLALLDPWMECGPVEERRKTRARGNDDELRWVSEFKEKGIAGASFSNHTTH</sequence>
<reference evidence="2" key="1">
    <citation type="submission" date="2020-03" db="EMBL/GenBank/DDBJ databases">
        <authorList>
            <person name="Weist P."/>
        </authorList>
    </citation>
    <scope>NUCLEOTIDE SEQUENCE</scope>
</reference>
<evidence type="ECO:0000256" key="1">
    <source>
        <dbReference type="SAM" id="MobiDB-lite"/>
    </source>
</evidence>
<evidence type="ECO:0000313" key="3">
    <source>
        <dbReference type="Proteomes" id="UP001153269"/>
    </source>
</evidence>
<organism evidence="2 3">
    <name type="scientific">Pleuronectes platessa</name>
    <name type="common">European plaice</name>
    <dbReference type="NCBI Taxonomy" id="8262"/>
    <lineage>
        <taxon>Eukaryota</taxon>
        <taxon>Metazoa</taxon>
        <taxon>Chordata</taxon>
        <taxon>Craniata</taxon>
        <taxon>Vertebrata</taxon>
        <taxon>Euteleostomi</taxon>
        <taxon>Actinopterygii</taxon>
        <taxon>Neopterygii</taxon>
        <taxon>Teleostei</taxon>
        <taxon>Neoteleostei</taxon>
        <taxon>Acanthomorphata</taxon>
        <taxon>Carangaria</taxon>
        <taxon>Pleuronectiformes</taxon>
        <taxon>Pleuronectoidei</taxon>
        <taxon>Pleuronectidae</taxon>
        <taxon>Pleuronectes</taxon>
    </lineage>
</organism>
<dbReference type="AlphaFoldDB" id="A0A9N7VWY2"/>
<gene>
    <name evidence="2" type="ORF">PLEPLA_LOCUS44490</name>
</gene>
<dbReference type="Proteomes" id="UP001153269">
    <property type="component" value="Unassembled WGS sequence"/>
</dbReference>
<dbReference type="EMBL" id="CADEAL010004308">
    <property type="protein sequence ID" value="CAB1456698.1"/>
    <property type="molecule type" value="Genomic_DNA"/>
</dbReference>
<feature type="compositionally biased region" description="Pro residues" evidence="1">
    <location>
        <begin position="19"/>
        <end position="32"/>
    </location>
</feature>
<name>A0A9N7VWY2_PLEPL</name>
<accession>A0A9N7VWY2</accession>
<comment type="caution">
    <text evidence="2">The sequence shown here is derived from an EMBL/GenBank/DDBJ whole genome shotgun (WGS) entry which is preliminary data.</text>
</comment>
<proteinExistence type="predicted"/>